<accession>A0A835LXV6</accession>
<evidence type="ECO:0000256" key="1">
    <source>
        <dbReference type="ARBA" id="ARBA00022737"/>
    </source>
</evidence>
<dbReference type="InterPro" id="IPR001258">
    <property type="entry name" value="NHL_repeat"/>
</dbReference>
<dbReference type="Gene3D" id="2.120.10.30">
    <property type="entry name" value="TolB, C-terminal domain"/>
    <property type="match status" value="1"/>
</dbReference>
<keyword evidence="3" id="KW-1185">Reference proteome</keyword>
<dbReference type="EMBL" id="JADFTS010000004">
    <property type="protein sequence ID" value="KAF9612278.1"/>
    <property type="molecule type" value="Genomic_DNA"/>
</dbReference>
<comment type="caution">
    <text evidence="2">The sequence shown here is derived from an EMBL/GenBank/DDBJ whole genome shotgun (WGS) entry which is preliminary data.</text>
</comment>
<keyword evidence="1" id="KW-0677">Repeat</keyword>
<name>A0A835LXV6_9MAGN</name>
<dbReference type="PANTHER" id="PTHR46388">
    <property type="entry name" value="NHL REPEAT-CONTAINING PROTEIN 2"/>
    <property type="match status" value="1"/>
</dbReference>
<organism evidence="2 3">
    <name type="scientific">Coptis chinensis</name>
    <dbReference type="NCBI Taxonomy" id="261450"/>
    <lineage>
        <taxon>Eukaryota</taxon>
        <taxon>Viridiplantae</taxon>
        <taxon>Streptophyta</taxon>
        <taxon>Embryophyta</taxon>
        <taxon>Tracheophyta</taxon>
        <taxon>Spermatophyta</taxon>
        <taxon>Magnoliopsida</taxon>
        <taxon>Ranunculales</taxon>
        <taxon>Ranunculaceae</taxon>
        <taxon>Coptidoideae</taxon>
        <taxon>Coptis</taxon>
    </lineage>
</organism>
<dbReference type="InterPro" id="IPR011042">
    <property type="entry name" value="6-blade_b-propeller_TolB-like"/>
</dbReference>
<dbReference type="PANTHER" id="PTHR46388:SF3">
    <property type="entry name" value="DUF1618 DOMAIN-CONTAINING PROTEIN"/>
    <property type="match status" value="1"/>
</dbReference>
<dbReference type="Proteomes" id="UP000631114">
    <property type="component" value="Unassembled WGS sequence"/>
</dbReference>
<evidence type="ECO:0000313" key="3">
    <source>
        <dbReference type="Proteomes" id="UP000631114"/>
    </source>
</evidence>
<dbReference type="SUPFAM" id="SSF63825">
    <property type="entry name" value="YWTD domain"/>
    <property type="match status" value="1"/>
</dbReference>
<reference evidence="2 3" key="1">
    <citation type="submission" date="2020-10" db="EMBL/GenBank/DDBJ databases">
        <title>The Coptis chinensis genome and diversification of protoberbering-type alkaloids.</title>
        <authorList>
            <person name="Wang B."/>
            <person name="Shu S."/>
            <person name="Song C."/>
            <person name="Liu Y."/>
        </authorList>
    </citation>
    <scope>NUCLEOTIDE SEQUENCE [LARGE SCALE GENOMIC DNA]</scope>
    <source>
        <strain evidence="2">HL-2020</strain>
        <tissue evidence="2">Leaf</tissue>
    </source>
</reference>
<proteinExistence type="predicted"/>
<sequence length="590" mass="67063">MIPRLWSFRRKLSNTQLPRYFHSGVFNQHVKPNVPFYYSGVTKYGRKFEGRVVFRYSTMSEPTHESPPDIEILTFFKSTVDEHEGPNHCWLNKLEESKMHFGKDNLFLVLAGAFPRDSLGLGSNHILLFERVKYLQRRYPQLCVFGFQCDTSNCSISSQTHIVHAIMKEYLTFPILLTNKNFPVIKDEGCYLLFKDFKSPMLYYQEGTDIGTISRGEQPFFSYQLNFVSIEELGLLKNENSEAVKELKVFGAKQLDLIKEPCVFPFQNFLLHYPGCISVDEDGNRLFLSDSNHHRIIIFDGNGKILDCIGSSPGFEDGEFESAKLLRPAASLYHAFEDCLYFVDSELSYVGKLSVKNHAIRRADIGGRTIETIYPPFRTGNNISGIWNWVLDKLGIGREVAPKSKELDLEPLLTPWHLMKSRENNLLIVSRSFHTLWIMDPASGRIEKVVTGYPKILEICGQMITEKVSLLKQISKEKFEQEVYSSTVEGFPIVSLVSSLGIWNHFKSPPFKLRDPRSATLANVSFGEYFCWSIAQPGTFFTFFSFSGNTCQRVCPDHLQRFSVLPGGSSSEVSPASTCSAKPLSAFGVT</sequence>
<dbReference type="OrthoDB" id="273823at2759"/>
<dbReference type="Pfam" id="PF01436">
    <property type="entry name" value="NHL"/>
    <property type="match status" value="1"/>
</dbReference>
<gene>
    <name evidence="2" type="ORF">IFM89_038848</name>
</gene>
<evidence type="ECO:0000313" key="2">
    <source>
        <dbReference type="EMBL" id="KAF9612278.1"/>
    </source>
</evidence>
<protein>
    <submittedName>
        <fullName evidence="2">Uncharacterized protein</fullName>
    </submittedName>
</protein>
<dbReference type="AlphaFoldDB" id="A0A835LXV6"/>